<reference evidence="2" key="1">
    <citation type="journal article" date="2020" name="bioRxiv">
        <title>Genomic and phenotypic heterogeneity of clinical isolates of the human pathogens Aspergillus fumigatus, Aspergillus lentulus and Aspergillus fumigatiaffinis.</title>
        <authorList>
            <person name="dos Santos R.A.C."/>
            <person name="Steenwyk J.L."/>
            <person name="Rivero-Menendez O."/>
            <person name="Mead M.E."/>
            <person name="Silva L.P."/>
            <person name="Bastos R.W."/>
            <person name="Alastruey-Izquierdo A."/>
            <person name="Goldman G.H."/>
            <person name="Rokas A."/>
        </authorList>
    </citation>
    <scope>NUCLEOTIDE SEQUENCE</scope>
    <source>
        <strain evidence="2">CNM-CM6805</strain>
    </source>
</reference>
<sequence length="154" mass="16604">MVHCTDVINFAQTHPVAGDHGTQAPGMNGAEAGEHGSATSSSMTPGARGVLGWTQQVLSNPSSPLIITSLSPSSPLPRRSENRIRIQWRGCTQCGDLQQAAWTGAEGTPRDLMEALTEKQYMQRAVRFMLNTGRLTYLAEATEPAWLEPSAPSR</sequence>
<proteinExistence type="predicted"/>
<dbReference type="Proteomes" id="UP000653565">
    <property type="component" value="Unassembled WGS sequence"/>
</dbReference>
<name>A0A8H4GH36_9EURO</name>
<evidence type="ECO:0000313" key="3">
    <source>
        <dbReference type="Proteomes" id="UP000653565"/>
    </source>
</evidence>
<evidence type="ECO:0000256" key="1">
    <source>
        <dbReference type="SAM" id="MobiDB-lite"/>
    </source>
</evidence>
<feature type="region of interest" description="Disordered" evidence="1">
    <location>
        <begin position="15"/>
        <end position="46"/>
    </location>
</feature>
<dbReference type="EMBL" id="JAAAPX010000149">
    <property type="protein sequence ID" value="KAF4228537.1"/>
    <property type="molecule type" value="Genomic_DNA"/>
</dbReference>
<accession>A0A8H4GH36</accession>
<keyword evidence="3" id="KW-1185">Reference proteome</keyword>
<evidence type="ECO:0000313" key="2">
    <source>
        <dbReference type="EMBL" id="KAF4228537.1"/>
    </source>
</evidence>
<gene>
    <name evidence="2" type="ORF">CNMCM6805_001996</name>
</gene>
<organism evidence="2 3">
    <name type="scientific">Aspergillus fumigatiaffinis</name>
    <dbReference type="NCBI Taxonomy" id="340414"/>
    <lineage>
        <taxon>Eukaryota</taxon>
        <taxon>Fungi</taxon>
        <taxon>Dikarya</taxon>
        <taxon>Ascomycota</taxon>
        <taxon>Pezizomycotina</taxon>
        <taxon>Eurotiomycetes</taxon>
        <taxon>Eurotiomycetidae</taxon>
        <taxon>Eurotiales</taxon>
        <taxon>Aspergillaceae</taxon>
        <taxon>Aspergillus</taxon>
        <taxon>Aspergillus subgen. Fumigati</taxon>
    </lineage>
</organism>
<dbReference type="AlphaFoldDB" id="A0A8H4GH36"/>
<protein>
    <submittedName>
        <fullName evidence="2">Uncharacterized protein</fullName>
    </submittedName>
</protein>
<comment type="caution">
    <text evidence="2">The sequence shown here is derived from an EMBL/GenBank/DDBJ whole genome shotgun (WGS) entry which is preliminary data.</text>
</comment>
<reference evidence="2" key="2">
    <citation type="submission" date="2020-04" db="EMBL/GenBank/DDBJ databases">
        <authorList>
            <person name="Santos R.A.C."/>
            <person name="Steenwyk J.L."/>
            <person name="Rivero-Menendez O."/>
            <person name="Mead M.E."/>
            <person name="Silva L.P."/>
            <person name="Bastos R.W."/>
            <person name="Alastruey-Izquierdo A."/>
            <person name="Goldman G.H."/>
            <person name="Rokas A."/>
        </authorList>
    </citation>
    <scope>NUCLEOTIDE SEQUENCE</scope>
    <source>
        <strain evidence="2">CNM-CM6805</strain>
    </source>
</reference>